<dbReference type="InterPro" id="IPR029016">
    <property type="entry name" value="GAF-like_dom_sf"/>
</dbReference>
<dbReference type="SUPFAM" id="SSF55781">
    <property type="entry name" value="GAF domain-like"/>
    <property type="match status" value="1"/>
</dbReference>
<keyword evidence="3" id="KW-1185">Reference proteome</keyword>
<dbReference type="Gene3D" id="3.30.450.40">
    <property type="match status" value="1"/>
</dbReference>
<dbReference type="HOGENOM" id="CLU_1500865_0_0_7"/>
<dbReference type="InterPro" id="IPR003018">
    <property type="entry name" value="GAF"/>
</dbReference>
<dbReference type="SMART" id="SM00065">
    <property type="entry name" value="GAF"/>
    <property type="match status" value="1"/>
</dbReference>
<comment type="caution">
    <text evidence="2">The sequence shown here is derived from an EMBL/GenBank/DDBJ whole genome shotgun (WGS) entry which is preliminary data.</text>
</comment>
<organism evidence="2 3">
    <name type="scientific">Candidatus Entotheonella gemina</name>
    <dbReference type="NCBI Taxonomy" id="1429439"/>
    <lineage>
        <taxon>Bacteria</taxon>
        <taxon>Pseudomonadati</taxon>
        <taxon>Nitrospinota/Tectimicrobiota group</taxon>
        <taxon>Candidatus Tectimicrobiota</taxon>
        <taxon>Candidatus Entotheonellia</taxon>
        <taxon>Candidatus Entotheonellales</taxon>
        <taxon>Candidatus Entotheonellaceae</taxon>
        <taxon>Candidatus Entotheonella</taxon>
    </lineage>
</organism>
<evidence type="ECO:0000313" key="2">
    <source>
        <dbReference type="EMBL" id="ETW94608.1"/>
    </source>
</evidence>
<evidence type="ECO:0000259" key="1">
    <source>
        <dbReference type="SMART" id="SM00065"/>
    </source>
</evidence>
<gene>
    <name evidence="2" type="ORF">ETSY2_49520</name>
</gene>
<accession>W4L941</accession>
<reference evidence="2 3" key="1">
    <citation type="journal article" date="2014" name="Nature">
        <title>An environmental bacterial taxon with a large and distinct metabolic repertoire.</title>
        <authorList>
            <person name="Wilson M.C."/>
            <person name="Mori T."/>
            <person name="Ruckert C."/>
            <person name="Uria A.R."/>
            <person name="Helf M.J."/>
            <person name="Takada K."/>
            <person name="Gernert C."/>
            <person name="Steffens U.A."/>
            <person name="Heycke N."/>
            <person name="Schmitt S."/>
            <person name="Rinke C."/>
            <person name="Helfrich E.J."/>
            <person name="Brachmann A.O."/>
            <person name="Gurgui C."/>
            <person name="Wakimoto T."/>
            <person name="Kracht M."/>
            <person name="Crusemann M."/>
            <person name="Hentschel U."/>
            <person name="Abe I."/>
            <person name="Matsunaga S."/>
            <person name="Kalinowski J."/>
            <person name="Takeyama H."/>
            <person name="Piel J."/>
        </authorList>
    </citation>
    <scope>NUCLEOTIDE SEQUENCE [LARGE SCALE GENOMIC DNA]</scope>
    <source>
        <strain evidence="3">TSY2</strain>
    </source>
</reference>
<proteinExistence type="predicted"/>
<evidence type="ECO:0000313" key="3">
    <source>
        <dbReference type="Proteomes" id="UP000019140"/>
    </source>
</evidence>
<dbReference type="EMBL" id="AZHX01002442">
    <property type="protein sequence ID" value="ETW94608.1"/>
    <property type="molecule type" value="Genomic_DNA"/>
</dbReference>
<dbReference type="AlphaFoldDB" id="W4L941"/>
<name>W4L941_9BACT</name>
<dbReference type="Proteomes" id="UP000019140">
    <property type="component" value="Unassembled WGS sequence"/>
</dbReference>
<protein>
    <recommendedName>
        <fullName evidence="1">GAF domain-containing protein</fullName>
    </recommendedName>
</protein>
<feature type="domain" description="GAF" evidence="1">
    <location>
        <begin position="21"/>
        <end position="182"/>
    </location>
</feature>
<dbReference type="Pfam" id="PF01590">
    <property type="entry name" value="GAF"/>
    <property type="match status" value="1"/>
</dbReference>
<sequence length="185" mass="20616">MRYRAIQQLGKIGELACNATDIEAALRLVTRAAFDVLGDRQAHLRPGALKPGEQQFFVCGIFLVTPEADSHLLIAEHGFPPEQHRLQIPIDTGHPGWVYQHRRPLILANTDAHADFKQILKTSRMGSALYGPMFWRGQMMGQLLLAAQARHTFEQADLDILVTFAHLASTLYAAHDGAAWLRSLV</sequence>